<organism evidence="1 2">
    <name type="scientific">Paenimyroides baculatum</name>
    <dbReference type="NCBI Taxonomy" id="2608000"/>
    <lineage>
        <taxon>Bacteria</taxon>
        <taxon>Pseudomonadati</taxon>
        <taxon>Bacteroidota</taxon>
        <taxon>Flavobacteriia</taxon>
        <taxon>Flavobacteriales</taxon>
        <taxon>Flavobacteriaceae</taxon>
        <taxon>Paenimyroides</taxon>
    </lineage>
</organism>
<dbReference type="Proteomes" id="UP000325141">
    <property type="component" value="Unassembled WGS sequence"/>
</dbReference>
<dbReference type="EMBL" id="VWSG01000005">
    <property type="protein sequence ID" value="KAA5535231.1"/>
    <property type="molecule type" value="Genomic_DNA"/>
</dbReference>
<evidence type="ECO:0000313" key="2">
    <source>
        <dbReference type="Proteomes" id="UP000325141"/>
    </source>
</evidence>
<dbReference type="PANTHER" id="PTHR34817">
    <property type="entry name" value="NUCLEOTIDYLTRANSFERASE"/>
    <property type="match status" value="1"/>
</dbReference>
<accession>A0A5M6CJ44</accession>
<evidence type="ECO:0000313" key="1">
    <source>
        <dbReference type="EMBL" id="KAA5535231.1"/>
    </source>
</evidence>
<dbReference type="GO" id="GO:0016740">
    <property type="term" value="F:transferase activity"/>
    <property type="evidence" value="ECO:0007669"/>
    <property type="project" value="UniProtKB-KW"/>
</dbReference>
<dbReference type="Pfam" id="PF10127">
    <property type="entry name" value="RlaP"/>
    <property type="match status" value="1"/>
</dbReference>
<dbReference type="PANTHER" id="PTHR34817:SF2">
    <property type="entry name" value="NUCLEOTIDYLTRANSFERASE"/>
    <property type="match status" value="1"/>
</dbReference>
<keyword evidence="1" id="KW-0808">Transferase</keyword>
<dbReference type="AlphaFoldDB" id="A0A5M6CJ44"/>
<gene>
    <name evidence="1" type="ORF">F0460_07910</name>
</gene>
<comment type="caution">
    <text evidence="1">The sequence shown here is derived from an EMBL/GenBank/DDBJ whole genome shotgun (WGS) entry which is preliminary data.</text>
</comment>
<reference evidence="1 2" key="1">
    <citation type="submission" date="2019-09" db="EMBL/GenBank/DDBJ databases">
        <title>Genome sequence and assembly of Flavobacterium sp.</title>
        <authorList>
            <person name="Chhetri G."/>
        </authorList>
    </citation>
    <scope>NUCLEOTIDE SEQUENCE [LARGE SCALE GENOMIC DNA]</scope>
    <source>
        <strain evidence="1 2">SNL9</strain>
    </source>
</reference>
<protein>
    <submittedName>
        <fullName evidence="1">Nucleotidyltransferase domain-containing protein</fullName>
    </submittedName>
</protein>
<keyword evidence="2" id="KW-1185">Reference proteome</keyword>
<sequence>MLKAIKLLKRNIMKDIIKEKLNVIEKEKGIKILFAIESGSRGWGFSSIDSDFDVRFVYVKPKKHYLYINEQADFFDFPINNDLDINGWDLKKFLKLLYASNATPFEWMQSPVIYQKEDIFFEMIEELLPNYFCQQTLVHHYLGLVHKKMDVLNEENIRLKDFFYIYRSLLAARFAMENNQFPPMEFSKLMILVDDKSLIEETNRLLAVKKDAGEKYTEKINSELIDYLKVIYKELSDSEKVKRKGTFDIESLNETFYKIITDADNRFFEEK</sequence>
<dbReference type="InterPro" id="IPR018775">
    <property type="entry name" value="RlaP"/>
</dbReference>
<name>A0A5M6CJ44_9FLAO</name>
<proteinExistence type="predicted"/>